<dbReference type="InterPro" id="IPR038377">
    <property type="entry name" value="Na/Glc_symporter_sf"/>
</dbReference>
<dbReference type="Gene3D" id="1.20.1730.10">
    <property type="entry name" value="Sodium/glucose cotransporter"/>
    <property type="match status" value="1"/>
</dbReference>
<comment type="caution">
    <text evidence="9">The sequence shown here is derived from an EMBL/GenBank/DDBJ whole genome shotgun (WGS) entry which is preliminary data.</text>
</comment>
<evidence type="ECO:0000256" key="8">
    <source>
        <dbReference type="SAM" id="Phobius"/>
    </source>
</evidence>
<protein>
    <submittedName>
        <fullName evidence="9">Sodium:solute symporter family protein</fullName>
    </submittedName>
</protein>
<keyword evidence="5 8" id="KW-1133">Transmembrane helix</keyword>
<evidence type="ECO:0000256" key="6">
    <source>
        <dbReference type="ARBA" id="ARBA00023136"/>
    </source>
</evidence>
<reference evidence="9 10" key="1">
    <citation type="submission" date="2019-08" db="EMBL/GenBank/DDBJ databases">
        <title>Isolation and enrichment of carboxydotrophic bacteria from anaerobic sludge for the production of bio-based chemicals from syngas.</title>
        <authorList>
            <person name="Antares A.L."/>
            <person name="Moreira J."/>
            <person name="Diender M."/>
            <person name="Parshina S.N."/>
            <person name="Stams A.J.M."/>
            <person name="Alves M."/>
            <person name="Alves J.I."/>
            <person name="Sousa D.Z."/>
        </authorList>
    </citation>
    <scope>NUCLEOTIDE SEQUENCE [LARGE SCALE GENOMIC DNA]</scope>
    <source>
        <strain evidence="9 10">JM</strain>
    </source>
</reference>
<comment type="similarity">
    <text evidence="2 7">Belongs to the sodium:solute symporter (SSF) (TC 2.A.21) family.</text>
</comment>
<name>A0A5D0WKF0_9FIRM</name>
<feature type="transmembrane region" description="Helical" evidence="8">
    <location>
        <begin position="6"/>
        <end position="23"/>
    </location>
</feature>
<feature type="transmembrane region" description="Helical" evidence="8">
    <location>
        <begin position="43"/>
        <end position="68"/>
    </location>
</feature>
<feature type="transmembrane region" description="Helical" evidence="8">
    <location>
        <begin position="150"/>
        <end position="174"/>
    </location>
</feature>
<feature type="transmembrane region" description="Helical" evidence="8">
    <location>
        <begin position="383"/>
        <end position="404"/>
    </location>
</feature>
<evidence type="ECO:0000256" key="1">
    <source>
        <dbReference type="ARBA" id="ARBA00004141"/>
    </source>
</evidence>
<dbReference type="Pfam" id="PF00474">
    <property type="entry name" value="SSF"/>
    <property type="match status" value="1"/>
</dbReference>
<dbReference type="EMBL" id="VSLA01000025">
    <property type="protein sequence ID" value="TYC84534.1"/>
    <property type="molecule type" value="Genomic_DNA"/>
</dbReference>
<feature type="transmembrane region" description="Helical" evidence="8">
    <location>
        <begin position="181"/>
        <end position="201"/>
    </location>
</feature>
<feature type="transmembrane region" description="Helical" evidence="8">
    <location>
        <begin position="436"/>
        <end position="457"/>
    </location>
</feature>
<feature type="transmembrane region" description="Helical" evidence="8">
    <location>
        <begin position="411"/>
        <end position="430"/>
    </location>
</feature>
<feature type="transmembrane region" description="Helical" evidence="8">
    <location>
        <begin position="264"/>
        <end position="289"/>
    </location>
</feature>
<dbReference type="PANTHER" id="PTHR48086">
    <property type="entry name" value="SODIUM/PROLINE SYMPORTER-RELATED"/>
    <property type="match status" value="1"/>
</dbReference>
<dbReference type="PROSITE" id="PS50283">
    <property type="entry name" value="NA_SOLUT_SYMP_3"/>
    <property type="match status" value="1"/>
</dbReference>
<sequence length="477" mass="50516">MNIPLIIVILYMLMIVGIAYYSTKITKTATSKDYLLAGQRLRWYLIAVMVTGNAVGGSSTVGVAQNAYTKGISAGWYTGAWAAGAVVFGLFISAKVRKLNINTVSEVFLKSFGKIDGTIAIVIQVIILFGINALQIVAGGALLSTLLPEFFNFTSGMIASTIVYILVSFIGGLLGASMANLVNVIVIYLGLIVAVIAAINQMGGVSTVAAAIPPGEQWTNLISGMGPGVLLGWVITMIINTPANQTLYQPTLGAIDEKHAKKGMLSAAVMIFPIGFVAAALGILAAIQFPGLENSAMALPALTITLNPIIAGMVFAGLWAADVSTAIALLLGISSIVTKNIIVDLMYKDMPDKKQLVISKVVLILAALMGLFVAMNISGIISFLMQLLTLYTPYTLLIFAILYAPKILRKSTCFLTVLSALIVMAIWIVVPASHVVSQAVYLCLPISALVMALTAVFDKRTVDLSVLYQSGESPQKR</sequence>
<evidence type="ECO:0000256" key="4">
    <source>
        <dbReference type="ARBA" id="ARBA00022692"/>
    </source>
</evidence>
<feature type="transmembrane region" description="Helical" evidence="8">
    <location>
        <begin position="115"/>
        <end position="138"/>
    </location>
</feature>
<dbReference type="GO" id="GO:0005886">
    <property type="term" value="C:plasma membrane"/>
    <property type="evidence" value="ECO:0007669"/>
    <property type="project" value="TreeGrafter"/>
</dbReference>
<organism evidence="9 10">
    <name type="scientific">Acetobacterium wieringae</name>
    <dbReference type="NCBI Taxonomy" id="52694"/>
    <lineage>
        <taxon>Bacteria</taxon>
        <taxon>Bacillati</taxon>
        <taxon>Bacillota</taxon>
        <taxon>Clostridia</taxon>
        <taxon>Eubacteriales</taxon>
        <taxon>Eubacteriaceae</taxon>
        <taxon>Acetobacterium</taxon>
    </lineage>
</organism>
<evidence type="ECO:0000256" key="7">
    <source>
        <dbReference type="RuleBase" id="RU362091"/>
    </source>
</evidence>
<gene>
    <name evidence="9" type="ORF">FXB42_12285</name>
</gene>
<evidence type="ECO:0000256" key="2">
    <source>
        <dbReference type="ARBA" id="ARBA00006434"/>
    </source>
</evidence>
<keyword evidence="6 8" id="KW-0472">Membrane</keyword>
<evidence type="ECO:0000256" key="3">
    <source>
        <dbReference type="ARBA" id="ARBA00022448"/>
    </source>
</evidence>
<dbReference type="GO" id="GO:0022857">
    <property type="term" value="F:transmembrane transporter activity"/>
    <property type="evidence" value="ECO:0007669"/>
    <property type="project" value="InterPro"/>
</dbReference>
<keyword evidence="4 8" id="KW-0812">Transmembrane</keyword>
<dbReference type="PANTHER" id="PTHR48086:SF7">
    <property type="entry name" value="SODIUM-SOLUTE SYMPORTER-RELATED"/>
    <property type="match status" value="1"/>
</dbReference>
<feature type="transmembrane region" description="Helical" evidence="8">
    <location>
        <begin position="74"/>
        <end position="94"/>
    </location>
</feature>
<dbReference type="InterPro" id="IPR050277">
    <property type="entry name" value="Sodium:Solute_Symporter"/>
</dbReference>
<keyword evidence="3" id="KW-0813">Transport</keyword>
<dbReference type="InterPro" id="IPR001734">
    <property type="entry name" value="Na/solute_symporter"/>
</dbReference>
<dbReference type="CDD" id="cd10322">
    <property type="entry name" value="SLC5sbd"/>
    <property type="match status" value="1"/>
</dbReference>
<accession>A0A5D0WKF0</accession>
<dbReference type="AlphaFoldDB" id="A0A5D0WKF0"/>
<feature type="transmembrane region" description="Helical" evidence="8">
    <location>
        <begin position="221"/>
        <end position="243"/>
    </location>
</feature>
<proteinExistence type="inferred from homology"/>
<evidence type="ECO:0000256" key="5">
    <source>
        <dbReference type="ARBA" id="ARBA00022989"/>
    </source>
</evidence>
<comment type="subcellular location">
    <subcellularLocation>
        <location evidence="1">Membrane</location>
        <topology evidence="1">Multi-pass membrane protein</topology>
    </subcellularLocation>
</comment>
<evidence type="ECO:0000313" key="9">
    <source>
        <dbReference type="EMBL" id="TYC84534.1"/>
    </source>
</evidence>
<dbReference type="Proteomes" id="UP000322619">
    <property type="component" value="Unassembled WGS sequence"/>
</dbReference>
<feature type="transmembrane region" description="Helical" evidence="8">
    <location>
        <begin position="357"/>
        <end position="377"/>
    </location>
</feature>
<evidence type="ECO:0000313" key="10">
    <source>
        <dbReference type="Proteomes" id="UP000322619"/>
    </source>
</evidence>